<sequence>MAGSTFPRPDPAFHSQIQPLPASSRIQFRLGSLSRRILPRNLHCLEQPPYSSWICAPRSLSYISKTATIISLLLNKRNRQSWFVHWRPLKIDHTFMAMDCGNILP</sequence>
<evidence type="ECO:0000313" key="2">
    <source>
        <dbReference type="Proteomes" id="UP001412067"/>
    </source>
</evidence>
<evidence type="ECO:0000313" key="1">
    <source>
        <dbReference type="EMBL" id="KAK8969802.1"/>
    </source>
</evidence>
<reference evidence="1 2" key="1">
    <citation type="journal article" date="2022" name="Nat. Plants">
        <title>Genomes of leafy and leafless Platanthera orchids illuminate the evolution of mycoheterotrophy.</title>
        <authorList>
            <person name="Li M.H."/>
            <person name="Liu K.W."/>
            <person name="Li Z."/>
            <person name="Lu H.C."/>
            <person name="Ye Q.L."/>
            <person name="Zhang D."/>
            <person name="Wang J.Y."/>
            <person name="Li Y.F."/>
            <person name="Zhong Z.M."/>
            <person name="Liu X."/>
            <person name="Yu X."/>
            <person name="Liu D.K."/>
            <person name="Tu X.D."/>
            <person name="Liu B."/>
            <person name="Hao Y."/>
            <person name="Liao X.Y."/>
            <person name="Jiang Y.T."/>
            <person name="Sun W.H."/>
            <person name="Chen J."/>
            <person name="Chen Y.Q."/>
            <person name="Ai Y."/>
            <person name="Zhai J.W."/>
            <person name="Wu S.S."/>
            <person name="Zhou Z."/>
            <person name="Hsiao Y.Y."/>
            <person name="Wu W.L."/>
            <person name="Chen Y.Y."/>
            <person name="Lin Y.F."/>
            <person name="Hsu J.L."/>
            <person name="Li C.Y."/>
            <person name="Wang Z.W."/>
            <person name="Zhao X."/>
            <person name="Zhong W.Y."/>
            <person name="Ma X.K."/>
            <person name="Ma L."/>
            <person name="Huang J."/>
            <person name="Chen G.Z."/>
            <person name="Huang M.Z."/>
            <person name="Huang L."/>
            <person name="Peng D.H."/>
            <person name="Luo Y.B."/>
            <person name="Zou S.Q."/>
            <person name="Chen S.P."/>
            <person name="Lan S."/>
            <person name="Tsai W.C."/>
            <person name="Van de Peer Y."/>
            <person name="Liu Z.J."/>
        </authorList>
    </citation>
    <scope>NUCLEOTIDE SEQUENCE [LARGE SCALE GENOMIC DNA]</scope>
    <source>
        <strain evidence="1">Lor288</strain>
    </source>
</reference>
<accession>A0ABR2N104</accession>
<dbReference type="EMBL" id="JBBWWR010000002">
    <property type="protein sequence ID" value="KAK8969802.1"/>
    <property type="molecule type" value="Genomic_DNA"/>
</dbReference>
<comment type="caution">
    <text evidence="1">The sequence shown here is derived from an EMBL/GenBank/DDBJ whole genome shotgun (WGS) entry which is preliminary data.</text>
</comment>
<proteinExistence type="predicted"/>
<protein>
    <submittedName>
        <fullName evidence="1">Uncharacterized protein</fullName>
    </submittedName>
</protein>
<gene>
    <name evidence="1" type="ORF">KSP40_PGU005955</name>
</gene>
<name>A0ABR2N104_9ASPA</name>
<keyword evidence="2" id="KW-1185">Reference proteome</keyword>
<dbReference type="Proteomes" id="UP001412067">
    <property type="component" value="Unassembled WGS sequence"/>
</dbReference>
<organism evidence="1 2">
    <name type="scientific">Platanthera guangdongensis</name>
    <dbReference type="NCBI Taxonomy" id="2320717"/>
    <lineage>
        <taxon>Eukaryota</taxon>
        <taxon>Viridiplantae</taxon>
        <taxon>Streptophyta</taxon>
        <taxon>Embryophyta</taxon>
        <taxon>Tracheophyta</taxon>
        <taxon>Spermatophyta</taxon>
        <taxon>Magnoliopsida</taxon>
        <taxon>Liliopsida</taxon>
        <taxon>Asparagales</taxon>
        <taxon>Orchidaceae</taxon>
        <taxon>Orchidoideae</taxon>
        <taxon>Orchideae</taxon>
        <taxon>Orchidinae</taxon>
        <taxon>Platanthera</taxon>
    </lineage>
</organism>